<proteinExistence type="predicted"/>
<evidence type="ECO:0000313" key="9">
    <source>
        <dbReference type="EMBL" id="SHN21318.1"/>
    </source>
</evidence>
<feature type="transmembrane region" description="Helical" evidence="7">
    <location>
        <begin position="5"/>
        <end position="26"/>
    </location>
</feature>
<evidence type="ECO:0000256" key="4">
    <source>
        <dbReference type="ARBA" id="ARBA00022989"/>
    </source>
</evidence>
<feature type="transmembrane region" description="Helical" evidence="7">
    <location>
        <begin position="122"/>
        <end position="142"/>
    </location>
</feature>
<dbReference type="PANTHER" id="PTHR32322:SF18">
    <property type="entry name" value="S-ADENOSYLMETHIONINE_S-ADENOSYLHOMOCYSTEINE TRANSPORTER"/>
    <property type="match status" value="1"/>
</dbReference>
<dbReference type="Proteomes" id="UP000184339">
    <property type="component" value="Unassembled WGS sequence"/>
</dbReference>
<feature type="transmembrane region" description="Helical" evidence="7">
    <location>
        <begin position="77"/>
        <end position="102"/>
    </location>
</feature>
<keyword evidence="5 7" id="KW-0472">Membrane</keyword>
<keyword evidence="10" id="KW-1185">Reference proteome</keyword>
<feature type="transmembrane region" description="Helical" evidence="7">
    <location>
        <begin position="38"/>
        <end position="57"/>
    </location>
</feature>
<dbReference type="STRING" id="551987.SAMN05192549_105442"/>
<dbReference type="AlphaFoldDB" id="A0A1M7PV12"/>
<keyword evidence="3 7" id="KW-0812">Transmembrane</keyword>
<organism evidence="9 10">
    <name type="scientific">Duganella sacchari</name>
    <dbReference type="NCBI Taxonomy" id="551987"/>
    <lineage>
        <taxon>Bacteria</taxon>
        <taxon>Pseudomonadati</taxon>
        <taxon>Pseudomonadota</taxon>
        <taxon>Betaproteobacteria</taxon>
        <taxon>Burkholderiales</taxon>
        <taxon>Oxalobacteraceae</taxon>
        <taxon>Telluria group</taxon>
        <taxon>Duganella</taxon>
    </lineage>
</organism>
<feature type="transmembrane region" description="Helical" evidence="7">
    <location>
        <begin position="290"/>
        <end position="307"/>
    </location>
</feature>
<reference evidence="10" key="1">
    <citation type="submission" date="2016-11" db="EMBL/GenBank/DDBJ databases">
        <authorList>
            <person name="Varghese N."/>
            <person name="Submissions S."/>
        </authorList>
    </citation>
    <scope>NUCLEOTIDE SEQUENCE [LARGE SCALE GENOMIC DNA]</scope>
    <source>
        <strain evidence="10">Sac-22</strain>
    </source>
</reference>
<evidence type="ECO:0000256" key="6">
    <source>
        <dbReference type="SAM" id="MobiDB-lite"/>
    </source>
</evidence>
<evidence type="ECO:0000256" key="7">
    <source>
        <dbReference type="SAM" id="Phobius"/>
    </source>
</evidence>
<evidence type="ECO:0000256" key="5">
    <source>
        <dbReference type="ARBA" id="ARBA00023136"/>
    </source>
</evidence>
<name>A0A1M7PV12_9BURK</name>
<dbReference type="OrthoDB" id="7216522at2"/>
<dbReference type="SUPFAM" id="SSF103481">
    <property type="entry name" value="Multidrug resistance efflux transporter EmrE"/>
    <property type="match status" value="2"/>
</dbReference>
<evidence type="ECO:0000256" key="1">
    <source>
        <dbReference type="ARBA" id="ARBA00004651"/>
    </source>
</evidence>
<dbReference type="GO" id="GO:0005886">
    <property type="term" value="C:plasma membrane"/>
    <property type="evidence" value="ECO:0007669"/>
    <property type="project" value="UniProtKB-SubCell"/>
</dbReference>
<comment type="subcellular location">
    <subcellularLocation>
        <location evidence="1">Cell membrane</location>
        <topology evidence="1">Multi-pass membrane protein</topology>
    </subcellularLocation>
</comment>
<dbReference type="EMBL" id="FRCX01000005">
    <property type="protein sequence ID" value="SHN21318.1"/>
    <property type="molecule type" value="Genomic_DNA"/>
</dbReference>
<accession>A0A1M7PV12</accession>
<evidence type="ECO:0000256" key="2">
    <source>
        <dbReference type="ARBA" id="ARBA00022475"/>
    </source>
</evidence>
<feature type="transmembrane region" description="Helical" evidence="7">
    <location>
        <begin position="258"/>
        <end position="278"/>
    </location>
</feature>
<dbReference type="PANTHER" id="PTHR32322">
    <property type="entry name" value="INNER MEMBRANE TRANSPORTER"/>
    <property type="match status" value="1"/>
</dbReference>
<sequence>MWYGVLCGLAAGAFWGMIFVMPRWLAEFSPMELALGRYLAYGLITLLLLLPRLNGLLRRLTRADGWMLLRHALAGNIVYYLLLSNGVQLAGVAAASLIIGLLPLSVTLLGRRDHGALPLRQLAWPLALVVAGIVCINVDVFLHAAAQSKPWPLVALGMLCAFGALLCWTWYAVDNARFLKSNPRYSGAEWAGLYGLSTGVVALVMGVVVLALGGAGVLDAHGVARDWLRFWSVVSVVALGASVIGNQLWNIASRRVPVILSGQLLLFETLFGLLYGYIYQQQAPRPLERAAIVLLIAGVASSVWRHAVADQPPAPCELDSQGPAPARTARQTQLG</sequence>
<evidence type="ECO:0000256" key="3">
    <source>
        <dbReference type="ARBA" id="ARBA00022692"/>
    </source>
</evidence>
<evidence type="ECO:0000259" key="8">
    <source>
        <dbReference type="Pfam" id="PF00892"/>
    </source>
</evidence>
<feature type="region of interest" description="Disordered" evidence="6">
    <location>
        <begin position="313"/>
        <end position="335"/>
    </location>
</feature>
<gene>
    <name evidence="9" type="ORF">SAMN05192549_105442</name>
</gene>
<protein>
    <submittedName>
        <fullName evidence="9">Permease of the drug/metabolite transporter (DMT) superfamily</fullName>
    </submittedName>
</protein>
<dbReference type="Pfam" id="PF00892">
    <property type="entry name" value="EamA"/>
    <property type="match status" value="1"/>
</dbReference>
<dbReference type="RefSeq" id="WP_072785379.1">
    <property type="nucleotide sequence ID" value="NZ_FRCX01000005.1"/>
</dbReference>
<feature type="transmembrane region" description="Helical" evidence="7">
    <location>
        <begin position="230"/>
        <end position="252"/>
    </location>
</feature>
<feature type="domain" description="EamA" evidence="8">
    <location>
        <begin position="3"/>
        <end position="137"/>
    </location>
</feature>
<dbReference type="InterPro" id="IPR050638">
    <property type="entry name" value="AA-Vitamin_Transporters"/>
</dbReference>
<dbReference type="InterPro" id="IPR037185">
    <property type="entry name" value="EmrE-like"/>
</dbReference>
<keyword evidence="2" id="KW-1003">Cell membrane</keyword>
<evidence type="ECO:0000313" key="10">
    <source>
        <dbReference type="Proteomes" id="UP000184339"/>
    </source>
</evidence>
<dbReference type="InterPro" id="IPR000620">
    <property type="entry name" value="EamA_dom"/>
</dbReference>
<keyword evidence="4 7" id="KW-1133">Transmembrane helix</keyword>
<feature type="transmembrane region" description="Helical" evidence="7">
    <location>
        <begin position="193"/>
        <end position="218"/>
    </location>
</feature>
<feature type="transmembrane region" description="Helical" evidence="7">
    <location>
        <begin position="154"/>
        <end position="173"/>
    </location>
</feature>